<organism evidence="7 8">
    <name type="scientific">Crepidotus variabilis</name>
    <dbReference type="NCBI Taxonomy" id="179855"/>
    <lineage>
        <taxon>Eukaryota</taxon>
        <taxon>Fungi</taxon>
        <taxon>Dikarya</taxon>
        <taxon>Basidiomycota</taxon>
        <taxon>Agaricomycotina</taxon>
        <taxon>Agaricomycetes</taxon>
        <taxon>Agaricomycetidae</taxon>
        <taxon>Agaricales</taxon>
        <taxon>Agaricineae</taxon>
        <taxon>Crepidotaceae</taxon>
        <taxon>Crepidotus</taxon>
    </lineage>
</organism>
<accession>A0A9P6ELG5</accession>
<dbReference type="InterPro" id="IPR000276">
    <property type="entry name" value="GPCR_Rhodpsn"/>
</dbReference>
<dbReference type="GO" id="GO:0004930">
    <property type="term" value="F:G protein-coupled receptor activity"/>
    <property type="evidence" value="ECO:0007669"/>
    <property type="project" value="InterPro"/>
</dbReference>
<dbReference type="PANTHER" id="PTHR23112">
    <property type="entry name" value="G PROTEIN-COUPLED RECEPTOR 157-RELATED"/>
    <property type="match status" value="1"/>
</dbReference>
<evidence type="ECO:0000256" key="5">
    <source>
        <dbReference type="SAM" id="MobiDB-lite"/>
    </source>
</evidence>
<feature type="transmembrane region" description="Helical" evidence="6">
    <location>
        <begin position="185"/>
        <end position="205"/>
    </location>
</feature>
<protein>
    <recommendedName>
        <fullName evidence="9">Glucose receptor Git3 N-terminal domain-containing protein</fullName>
    </recommendedName>
</protein>
<keyword evidence="2 6" id="KW-0812">Transmembrane</keyword>
<feature type="transmembrane region" description="Helical" evidence="6">
    <location>
        <begin position="61"/>
        <end position="83"/>
    </location>
</feature>
<comment type="subcellular location">
    <subcellularLocation>
        <location evidence="1">Membrane</location>
        <topology evidence="1">Multi-pass membrane protein</topology>
    </subcellularLocation>
</comment>
<evidence type="ECO:0000256" key="1">
    <source>
        <dbReference type="ARBA" id="ARBA00004141"/>
    </source>
</evidence>
<evidence type="ECO:0000256" key="4">
    <source>
        <dbReference type="ARBA" id="ARBA00023136"/>
    </source>
</evidence>
<sequence length="397" mass="44027">MTLRDFFNFSERAGLLFTIEASLLSFVAVTFILCFALLKWLRGTLTSWGRRRPADASDSSLFLNLMFADLIQAAGCLFNFRWMAEAAVTGGPFCNAQAALKQVGIVGVSLTSLCIAVHTFTVLVLRRMPPKQASKIAVIWIWIFAAIIITIPHAIHKNETYYGPTVFWCWILPKWKTEQIVTEYLWVWLAALSMLILYTIMYCVMKGWINIGKSLGAPLVVLDTVESGGPSVDDLEEEKRVKAIAKLLLYFPAVYLVAIVPNSISRWLTFDGEPPPPELALFTNTIFALSGLFHFILFLLTRPVMVVGKPVVFVHSLESARNSSSTPKRTYSNSSLGHLPERYDFTGTQGDFPNISQTALRSPISVTLSSAGHSTANRSHSGRPRTARLAPSSSDLD</sequence>
<evidence type="ECO:0008006" key="9">
    <source>
        <dbReference type="Google" id="ProtNLM"/>
    </source>
</evidence>
<keyword evidence="3 6" id="KW-1133">Transmembrane helix</keyword>
<feature type="region of interest" description="Disordered" evidence="5">
    <location>
        <begin position="370"/>
        <end position="397"/>
    </location>
</feature>
<evidence type="ECO:0000256" key="3">
    <source>
        <dbReference type="ARBA" id="ARBA00022989"/>
    </source>
</evidence>
<feature type="transmembrane region" description="Helical" evidence="6">
    <location>
        <begin position="103"/>
        <end position="125"/>
    </location>
</feature>
<evidence type="ECO:0000313" key="8">
    <source>
        <dbReference type="Proteomes" id="UP000807306"/>
    </source>
</evidence>
<feature type="transmembrane region" description="Helical" evidence="6">
    <location>
        <begin position="137"/>
        <end position="155"/>
    </location>
</feature>
<dbReference type="SUPFAM" id="SSF81321">
    <property type="entry name" value="Family A G protein-coupled receptor-like"/>
    <property type="match status" value="1"/>
</dbReference>
<dbReference type="EMBL" id="MU157836">
    <property type="protein sequence ID" value="KAF9531285.1"/>
    <property type="molecule type" value="Genomic_DNA"/>
</dbReference>
<feature type="transmembrane region" description="Helical" evidence="6">
    <location>
        <begin position="15"/>
        <end position="41"/>
    </location>
</feature>
<dbReference type="AlphaFoldDB" id="A0A9P6ELG5"/>
<dbReference type="PANTHER" id="PTHR23112:SF37">
    <property type="entry name" value="G PROTEIN-COUPLED RECEPTOR GPR1"/>
    <property type="match status" value="1"/>
</dbReference>
<comment type="caution">
    <text evidence="7">The sequence shown here is derived from an EMBL/GenBank/DDBJ whole genome shotgun (WGS) entry which is preliminary data.</text>
</comment>
<name>A0A9P6ELG5_9AGAR</name>
<evidence type="ECO:0000256" key="6">
    <source>
        <dbReference type="SAM" id="Phobius"/>
    </source>
</evidence>
<evidence type="ECO:0000256" key="2">
    <source>
        <dbReference type="ARBA" id="ARBA00022692"/>
    </source>
</evidence>
<dbReference type="Proteomes" id="UP000807306">
    <property type="component" value="Unassembled WGS sequence"/>
</dbReference>
<dbReference type="Gene3D" id="1.20.1070.10">
    <property type="entry name" value="Rhodopsin 7-helix transmembrane proteins"/>
    <property type="match status" value="1"/>
</dbReference>
<dbReference type="GO" id="GO:0007189">
    <property type="term" value="P:adenylate cyclase-activating G protein-coupled receptor signaling pathway"/>
    <property type="evidence" value="ECO:0007669"/>
    <property type="project" value="TreeGrafter"/>
</dbReference>
<keyword evidence="8" id="KW-1185">Reference proteome</keyword>
<feature type="transmembrane region" description="Helical" evidence="6">
    <location>
        <begin position="247"/>
        <end position="268"/>
    </location>
</feature>
<keyword evidence="4 6" id="KW-0472">Membrane</keyword>
<dbReference type="GO" id="GO:0005886">
    <property type="term" value="C:plasma membrane"/>
    <property type="evidence" value="ECO:0007669"/>
    <property type="project" value="TreeGrafter"/>
</dbReference>
<evidence type="ECO:0000313" key="7">
    <source>
        <dbReference type="EMBL" id="KAF9531285.1"/>
    </source>
</evidence>
<reference evidence="7" key="1">
    <citation type="submission" date="2020-11" db="EMBL/GenBank/DDBJ databases">
        <authorList>
            <consortium name="DOE Joint Genome Institute"/>
            <person name="Ahrendt S."/>
            <person name="Riley R."/>
            <person name="Andreopoulos W."/>
            <person name="Labutti K."/>
            <person name="Pangilinan J."/>
            <person name="Ruiz-Duenas F.J."/>
            <person name="Barrasa J.M."/>
            <person name="Sanchez-Garcia M."/>
            <person name="Camarero S."/>
            <person name="Miyauchi S."/>
            <person name="Serrano A."/>
            <person name="Linde D."/>
            <person name="Babiker R."/>
            <person name="Drula E."/>
            <person name="Ayuso-Fernandez I."/>
            <person name="Pacheco R."/>
            <person name="Padilla G."/>
            <person name="Ferreira P."/>
            <person name="Barriuso J."/>
            <person name="Kellner H."/>
            <person name="Castanera R."/>
            <person name="Alfaro M."/>
            <person name="Ramirez L."/>
            <person name="Pisabarro A.G."/>
            <person name="Kuo A."/>
            <person name="Tritt A."/>
            <person name="Lipzen A."/>
            <person name="He G."/>
            <person name="Yan M."/>
            <person name="Ng V."/>
            <person name="Cullen D."/>
            <person name="Martin F."/>
            <person name="Rosso M.-N."/>
            <person name="Henrissat B."/>
            <person name="Hibbett D."/>
            <person name="Martinez A.T."/>
            <person name="Grigoriev I.V."/>
        </authorList>
    </citation>
    <scope>NUCLEOTIDE SEQUENCE</scope>
    <source>
        <strain evidence="7">CBS 506.95</strain>
    </source>
</reference>
<dbReference type="OrthoDB" id="100006at2759"/>
<feature type="transmembrane region" description="Helical" evidence="6">
    <location>
        <begin position="280"/>
        <end position="300"/>
    </location>
</feature>
<feature type="compositionally biased region" description="Polar residues" evidence="5">
    <location>
        <begin position="370"/>
        <end position="379"/>
    </location>
</feature>
<gene>
    <name evidence="7" type="ORF">CPB83DRAFT_132739</name>
</gene>
<dbReference type="Pfam" id="PF00001">
    <property type="entry name" value="7tm_1"/>
    <property type="match status" value="1"/>
</dbReference>
<proteinExistence type="predicted"/>